<feature type="active site" description="Proton donor" evidence="6">
    <location>
        <position position="304"/>
    </location>
</feature>
<evidence type="ECO:0000259" key="8">
    <source>
        <dbReference type="Pfam" id="PF02838"/>
    </source>
</evidence>
<keyword evidence="3 5" id="KW-0378">Hydrolase</keyword>
<dbReference type="GO" id="GO:0004563">
    <property type="term" value="F:beta-N-acetylhexosaminidase activity"/>
    <property type="evidence" value="ECO:0007669"/>
    <property type="project" value="UniProtKB-EC"/>
</dbReference>
<dbReference type="AlphaFoldDB" id="A0AAW1PFS3"/>
<feature type="domain" description="Glycoside hydrolase family 20 catalytic" evidence="7">
    <location>
        <begin position="139"/>
        <end position="519"/>
    </location>
</feature>
<dbReference type="PIRSF" id="PIRSF001093">
    <property type="entry name" value="B-hxosamndse_ab_euk"/>
    <property type="match status" value="1"/>
</dbReference>
<dbReference type="PRINTS" id="PR00738">
    <property type="entry name" value="GLHYDRLASE20"/>
</dbReference>
<evidence type="ECO:0000256" key="2">
    <source>
        <dbReference type="ARBA" id="ARBA00006285"/>
    </source>
</evidence>
<evidence type="ECO:0000256" key="3">
    <source>
        <dbReference type="ARBA" id="ARBA00022801"/>
    </source>
</evidence>
<comment type="caution">
    <text evidence="9">The sequence shown here is derived from an EMBL/GenBank/DDBJ whole genome shotgun (WGS) entry which is preliminary data.</text>
</comment>
<dbReference type="Gene3D" id="3.30.379.10">
    <property type="entry name" value="Chitobiase/beta-hexosaminidase domain 2-like"/>
    <property type="match status" value="1"/>
</dbReference>
<proteinExistence type="inferred from homology"/>
<dbReference type="InterPro" id="IPR015883">
    <property type="entry name" value="Glyco_hydro_20_cat"/>
</dbReference>
<dbReference type="PANTHER" id="PTHR22600">
    <property type="entry name" value="BETA-HEXOSAMINIDASE"/>
    <property type="match status" value="1"/>
</dbReference>
<dbReference type="GO" id="GO:0030203">
    <property type="term" value="P:glycosaminoglycan metabolic process"/>
    <property type="evidence" value="ECO:0007669"/>
    <property type="project" value="TreeGrafter"/>
</dbReference>
<dbReference type="PANTHER" id="PTHR22600:SF57">
    <property type="entry name" value="BETA-N-ACETYLHEXOSAMINIDASE"/>
    <property type="match status" value="1"/>
</dbReference>
<name>A0AAW1PFS3_9CHLO</name>
<dbReference type="InterPro" id="IPR015882">
    <property type="entry name" value="HEX_bac_N"/>
</dbReference>
<keyword evidence="10" id="KW-1185">Reference proteome</keyword>
<evidence type="ECO:0000256" key="5">
    <source>
        <dbReference type="PIRNR" id="PIRNR001093"/>
    </source>
</evidence>
<dbReference type="Gene3D" id="3.20.20.80">
    <property type="entry name" value="Glycosidases"/>
    <property type="match status" value="1"/>
</dbReference>
<dbReference type="InterPro" id="IPR025705">
    <property type="entry name" value="Beta_hexosaminidase_sua/sub"/>
</dbReference>
<evidence type="ECO:0000313" key="10">
    <source>
        <dbReference type="Proteomes" id="UP001465755"/>
    </source>
</evidence>
<evidence type="ECO:0000256" key="1">
    <source>
        <dbReference type="ARBA" id="ARBA00001231"/>
    </source>
</evidence>
<dbReference type="SUPFAM" id="SSF55545">
    <property type="entry name" value="beta-N-acetylhexosaminidase-like domain"/>
    <property type="match status" value="1"/>
</dbReference>
<feature type="domain" description="Beta-hexosaminidase bacterial type N-terminal" evidence="8">
    <location>
        <begin position="2"/>
        <end position="135"/>
    </location>
</feature>
<dbReference type="EMBL" id="JALJOQ010000031">
    <property type="protein sequence ID" value="KAK9807358.1"/>
    <property type="molecule type" value="Genomic_DNA"/>
</dbReference>
<dbReference type="Pfam" id="PF02838">
    <property type="entry name" value="Glyco_hydro_20b"/>
    <property type="match status" value="1"/>
</dbReference>
<keyword evidence="4 5" id="KW-0326">Glycosidase</keyword>
<reference evidence="9 10" key="1">
    <citation type="journal article" date="2024" name="Nat. Commun.">
        <title>Phylogenomics reveals the evolutionary origins of lichenization in chlorophyte algae.</title>
        <authorList>
            <person name="Puginier C."/>
            <person name="Libourel C."/>
            <person name="Otte J."/>
            <person name="Skaloud P."/>
            <person name="Haon M."/>
            <person name="Grisel S."/>
            <person name="Petersen M."/>
            <person name="Berrin J.G."/>
            <person name="Delaux P.M."/>
            <person name="Dal Grande F."/>
            <person name="Keller J."/>
        </authorList>
    </citation>
    <scope>NUCLEOTIDE SEQUENCE [LARGE SCALE GENOMIC DNA]</scope>
    <source>
        <strain evidence="9 10">SAG 2036</strain>
    </source>
</reference>
<organism evidence="9 10">
    <name type="scientific">Symbiochloris irregularis</name>
    <dbReference type="NCBI Taxonomy" id="706552"/>
    <lineage>
        <taxon>Eukaryota</taxon>
        <taxon>Viridiplantae</taxon>
        <taxon>Chlorophyta</taxon>
        <taxon>core chlorophytes</taxon>
        <taxon>Trebouxiophyceae</taxon>
        <taxon>Trebouxiales</taxon>
        <taxon>Trebouxiaceae</taxon>
        <taxon>Symbiochloris</taxon>
    </lineage>
</organism>
<evidence type="ECO:0000256" key="6">
    <source>
        <dbReference type="PIRSR" id="PIRSR001093-1"/>
    </source>
</evidence>
<dbReference type="CDD" id="cd06563">
    <property type="entry name" value="GH20_chitobiase-like"/>
    <property type="match status" value="1"/>
</dbReference>
<comment type="catalytic activity">
    <reaction evidence="1 5">
        <text>Hydrolysis of terminal non-reducing N-acetyl-D-hexosamine residues in N-acetyl-beta-D-hexosaminides.</text>
        <dbReference type="EC" id="3.2.1.52"/>
    </reaction>
</comment>
<dbReference type="GO" id="GO:0016020">
    <property type="term" value="C:membrane"/>
    <property type="evidence" value="ECO:0007669"/>
    <property type="project" value="TreeGrafter"/>
</dbReference>
<evidence type="ECO:0000313" key="9">
    <source>
        <dbReference type="EMBL" id="KAK9807358.1"/>
    </source>
</evidence>
<dbReference type="Proteomes" id="UP001465755">
    <property type="component" value="Unassembled WGS sequence"/>
</dbReference>
<evidence type="ECO:0000259" key="7">
    <source>
        <dbReference type="Pfam" id="PF00728"/>
    </source>
</evidence>
<dbReference type="SUPFAM" id="SSF51445">
    <property type="entry name" value="(Trans)glycosidases"/>
    <property type="match status" value="1"/>
</dbReference>
<accession>A0AAW1PFS3</accession>
<gene>
    <name evidence="9" type="ORF">WJX73_006145</name>
</gene>
<dbReference type="GO" id="GO:0005975">
    <property type="term" value="P:carbohydrate metabolic process"/>
    <property type="evidence" value="ECO:0007669"/>
    <property type="project" value="InterPro"/>
</dbReference>
<dbReference type="EC" id="3.2.1.52" evidence="5"/>
<dbReference type="Pfam" id="PF00728">
    <property type="entry name" value="Glyco_hydro_20"/>
    <property type="match status" value="1"/>
</dbReference>
<dbReference type="InterPro" id="IPR017853">
    <property type="entry name" value="GH"/>
</dbReference>
<comment type="similarity">
    <text evidence="2 5">Belongs to the glycosyl hydrolase 20 family.</text>
</comment>
<sequence length="550" mass="61663">MPVIPWPAEYKTSAGQFHTPDVVSISYVGEGIESTANLLREQLEDRLQLSCTVAPAAEVGDSATIALVRENDVVASLASLPNQDEGYELNIREAQVVIRGHEAHGVFNGVQTVLQMLPAFPAESGMSLDCLTVVDSPRFKWRGVLLDVGRHFFEVPFILKLLDVMAFHKMNRFHWHLTEDQGWRLEVKAYPILTQKGAWRGRGPAKPYGGFYTQEEVRTIIQYAAERFILVVPEIELPGHSCAAIACYPHLSCTERVTQVPVQWGIHEDVYCAGKEETFDFLQTVLTEVIDLFPGTFIHIGGDECPKVRWNRCKHCQERIKAEGLEDEYQLQSWFIRRIGAFLKGHGRRLIGWDEILEGGLAPDAIVMSWRGITGGVRAAKAGHDVIMTPASHTYLDYRQSLRSDEPGAWYAMLPLEISYAFDPIPPEPDLATPMSRSSLSELDADDAGDLAFANALDLGSTPLGCERLDDDWTLPAGQAHHILGGQANVWTEYIGDEHTLEYMLLPRLCALSEALWSPKPTRDWQGFQHRLKAHLRHLDAMGMRYRPLG</sequence>
<evidence type="ECO:0000256" key="4">
    <source>
        <dbReference type="ARBA" id="ARBA00023295"/>
    </source>
</evidence>
<protein>
    <recommendedName>
        <fullName evidence="5">Beta-hexosaminidase</fullName>
        <ecNumber evidence="5">3.2.1.52</ecNumber>
    </recommendedName>
</protein>
<dbReference type="InterPro" id="IPR029018">
    <property type="entry name" value="Hex-like_dom2"/>
</dbReference>